<dbReference type="AlphaFoldDB" id="A0A267MHS4"/>
<dbReference type="RefSeq" id="WP_095134063.1">
    <property type="nucleotide sequence ID" value="NZ_NIBG01000010.1"/>
</dbReference>
<dbReference type="InterPro" id="IPR001223">
    <property type="entry name" value="Glyco_hydro18_cat"/>
</dbReference>
<evidence type="ECO:0000259" key="1">
    <source>
        <dbReference type="SMART" id="SM00636"/>
    </source>
</evidence>
<dbReference type="InterPro" id="IPR011583">
    <property type="entry name" value="Chitinase_II/V-like_cat"/>
</dbReference>
<keyword evidence="3" id="KW-1185">Reference proteome</keyword>
<dbReference type="Gene3D" id="3.20.20.80">
    <property type="entry name" value="Glycosidases"/>
    <property type="match status" value="1"/>
</dbReference>
<sequence>MIKKIMLITILVFGLSINFSYGEENMFVHGFYAINSYDQFSSMEKNKSIKNMDSIGFGWSRLTYDEETDSIILNMKPTNNNDFYIPYGYDEPLKIASKYEISTGLNVYAQSNLDKILEKEDELIEILISEINLNDISGKNINFSSIIIDFENLRESEKDNFCNFLRNLKTKLVESNKELYVMVPSSDWYESYDYKTIGEIADKVIVMAHDYDFKNIQVQRAEMVYSALAPIENIRKTLEYITNEETGIKDKKKVLLQINFGTSQWKIKDGYIYTQTNDNIAYSSKPTYEKIYERIEKEIEKGNSLDNIIFYDMKAKCPYISYYNKEDSTKNIIWYEDKRSVFEKINLVNEFDLGGISIWRIGNIPEFYSPVKTPFHLDVWQGMQSIF</sequence>
<organism evidence="2 3">
    <name type="scientific">Anaeromicrobium sediminis</name>
    <dbReference type="NCBI Taxonomy" id="1478221"/>
    <lineage>
        <taxon>Bacteria</taxon>
        <taxon>Bacillati</taxon>
        <taxon>Bacillota</taxon>
        <taxon>Clostridia</taxon>
        <taxon>Peptostreptococcales</taxon>
        <taxon>Thermotaleaceae</taxon>
        <taxon>Anaeromicrobium</taxon>
    </lineage>
</organism>
<name>A0A267MHS4_9FIRM</name>
<dbReference type="PANTHER" id="PTHR46066:SF2">
    <property type="entry name" value="CHITINASE DOMAIN-CONTAINING PROTEIN 1"/>
    <property type="match status" value="1"/>
</dbReference>
<gene>
    <name evidence="2" type="ORF">CCE28_12500</name>
</gene>
<dbReference type="PANTHER" id="PTHR46066">
    <property type="entry name" value="CHITINASE DOMAIN-CONTAINING PROTEIN 1 FAMILY MEMBER"/>
    <property type="match status" value="1"/>
</dbReference>
<dbReference type="SUPFAM" id="SSF51445">
    <property type="entry name" value="(Trans)glycosidases"/>
    <property type="match status" value="1"/>
</dbReference>
<dbReference type="Pfam" id="PF00704">
    <property type="entry name" value="Glyco_hydro_18"/>
    <property type="match status" value="1"/>
</dbReference>
<dbReference type="SMART" id="SM00636">
    <property type="entry name" value="Glyco_18"/>
    <property type="match status" value="1"/>
</dbReference>
<accession>A0A267MHS4</accession>
<feature type="domain" description="Chitinase II/V-like catalytic" evidence="1">
    <location>
        <begin position="32"/>
        <end position="364"/>
    </location>
</feature>
<dbReference type="GO" id="GO:0012505">
    <property type="term" value="C:endomembrane system"/>
    <property type="evidence" value="ECO:0007669"/>
    <property type="project" value="TreeGrafter"/>
</dbReference>
<evidence type="ECO:0000313" key="2">
    <source>
        <dbReference type="EMBL" id="PAB58997.1"/>
    </source>
</evidence>
<comment type="caution">
    <text evidence="2">The sequence shown here is derived from an EMBL/GenBank/DDBJ whole genome shotgun (WGS) entry which is preliminary data.</text>
</comment>
<reference evidence="2 3" key="1">
    <citation type="submission" date="2017-06" db="EMBL/GenBank/DDBJ databases">
        <title>Draft genome sequence of anaerobic fermentative bacterium Anaeromicrobium sediminis DY2726D isolated from West Pacific Ocean sediments.</title>
        <authorList>
            <person name="Zeng X."/>
        </authorList>
    </citation>
    <scope>NUCLEOTIDE SEQUENCE [LARGE SCALE GENOMIC DNA]</scope>
    <source>
        <strain evidence="2 3">DY2726D</strain>
    </source>
</reference>
<dbReference type="GO" id="GO:0070492">
    <property type="term" value="F:oligosaccharide binding"/>
    <property type="evidence" value="ECO:0007669"/>
    <property type="project" value="TreeGrafter"/>
</dbReference>
<dbReference type="GO" id="GO:0008061">
    <property type="term" value="F:chitin binding"/>
    <property type="evidence" value="ECO:0007669"/>
    <property type="project" value="InterPro"/>
</dbReference>
<dbReference type="GO" id="GO:0005975">
    <property type="term" value="P:carbohydrate metabolic process"/>
    <property type="evidence" value="ECO:0007669"/>
    <property type="project" value="InterPro"/>
</dbReference>
<protein>
    <recommendedName>
        <fullName evidence="1">Chitinase II/V-like catalytic domain-containing protein</fullName>
    </recommendedName>
</protein>
<dbReference type="OrthoDB" id="9769314at2"/>
<dbReference type="Proteomes" id="UP000216024">
    <property type="component" value="Unassembled WGS sequence"/>
</dbReference>
<dbReference type="EMBL" id="NIBG01000010">
    <property type="protein sequence ID" value="PAB58997.1"/>
    <property type="molecule type" value="Genomic_DNA"/>
</dbReference>
<proteinExistence type="predicted"/>
<dbReference type="InterPro" id="IPR017853">
    <property type="entry name" value="GH"/>
</dbReference>
<evidence type="ECO:0000313" key="3">
    <source>
        <dbReference type="Proteomes" id="UP000216024"/>
    </source>
</evidence>